<dbReference type="AlphaFoldDB" id="A0AAE9W8B3"/>
<comment type="similarity">
    <text evidence="8">Belongs to the eukaryotic ATPase B chain family.</text>
</comment>
<dbReference type="Pfam" id="PF05405">
    <property type="entry name" value="Mt_ATP-synt_B"/>
    <property type="match status" value="1"/>
</dbReference>
<dbReference type="InterPro" id="IPR013837">
    <property type="entry name" value="ATP_synth_F0_suB"/>
</dbReference>
<comment type="subcellular location">
    <subcellularLocation>
        <location evidence="8">Mitochondrion</location>
    </subcellularLocation>
    <subcellularLocation>
        <location evidence="8">Mitochondrion inner membrane</location>
    </subcellularLocation>
</comment>
<keyword evidence="5 8" id="KW-0406">Ion transport</keyword>
<reference evidence="9 10" key="1">
    <citation type="journal article" date="2023" name="G3 (Bethesda)">
        <title>A high-quality reference genome for the fission yeast Schizosaccharomyces osmophilus.</title>
        <authorList>
            <person name="Jia G.S."/>
            <person name="Zhang W.C."/>
            <person name="Liang Y."/>
            <person name="Liu X.H."/>
            <person name="Rhind N."/>
            <person name="Pidoux A."/>
            <person name="Brysch-Herzberg M."/>
            <person name="Du L.L."/>
        </authorList>
    </citation>
    <scope>NUCLEOTIDE SEQUENCE [LARGE SCALE GENOMIC DNA]</scope>
    <source>
        <strain evidence="9 10">CBS 15793</strain>
    </source>
</reference>
<dbReference type="Proteomes" id="UP001212411">
    <property type="component" value="Chromosome 1"/>
</dbReference>
<dbReference type="EMBL" id="CP115611">
    <property type="protein sequence ID" value="WBW71248.1"/>
    <property type="molecule type" value="Genomic_DNA"/>
</dbReference>
<evidence type="ECO:0000256" key="4">
    <source>
        <dbReference type="ARBA" id="ARBA00022792"/>
    </source>
</evidence>
<sequence>MASKLFLQRTLPAFQRAAFMRTAAPFSRSFSFTPRSLNNAEPPKRTPADQKAAQLINAAPSTSLLTKSGVLTVTAAALATAISKGIYVVNEETIVVASFLGLLGVFGTLGRKAYNEWSEKTINNIANILETSREGHKDAIQERIQQVTGLQDVEDVTKLLFTTSKDTARMEAEIFELEQQVALSHQAKSVLDSWVNHEASIRADQQQRLVSEVLGRVDSKVLTQKFQQEALNESVGEIEKVLATA</sequence>
<evidence type="ECO:0000256" key="7">
    <source>
        <dbReference type="ARBA" id="ARBA00023136"/>
    </source>
</evidence>
<keyword evidence="3 8" id="KW-0375">Hydrogen ion transport</keyword>
<gene>
    <name evidence="9" type="primary">atp4</name>
    <name evidence="9" type="ORF">SOMG_00529</name>
</gene>
<accession>A0AAE9W8B3</accession>
<dbReference type="GO" id="GO:0046933">
    <property type="term" value="F:proton-transporting ATP synthase activity, rotational mechanism"/>
    <property type="evidence" value="ECO:0007669"/>
    <property type="project" value="TreeGrafter"/>
</dbReference>
<evidence type="ECO:0000313" key="10">
    <source>
        <dbReference type="Proteomes" id="UP001212411"/>
    </source>
</evidence>
<dbReference type="Gene3D" id="1.20.5.2210">
    <property type="match status" value="1"/>
</dbReference>
<comment type="subunit">
    <text evidence="8">F-type ATPases have 2 components, CF(1) - the catalytic core - and CF(0) - the membrane proton channel. In yeast, the dimeric form of ATP synthase consists of 17 polypeptides: alpha, beta, gamma, delta, epsilon, 4 (B), 5 (OSCP), 6 (A), 8, 9 (C), d, E (Tim11), f, g, h, i/j and k.</text>
</comment>
<dbReference type="GO" id="GO:0045259">
    <property type="term" value="C:proton-transporting ATP synthase complex"/>
    <property type="evidence" value="ECO:0007669"/>
    <property type="project" value="UniProtKB-KW"/>
</dbReference>
<protein>
    <recommendedName>
        <fullName evidence="8">ATP synthase subunit 4</fullName>
    </recommendedName>
</protein>
<dbReference type="RefSeq" id="XP_056035491.1">
    <property type="nucleotide sequence ID" value="XM_056179323.1"/>
</dbReference>
<dbReference type="SUPFAM" id="SSF161060">
    <property type="entry name" value="ATP synthase B chain-like"/>
    <property type="match status" value="1"/>
</dbReference>
<dbReference type="GO" id="GO:0005743">
    <property type="term" value="C:mitochondrial inner membrane"/>
    <property type="evidence" value="ECO:0007669"/>
    <property type="project" value="UniProtKB-SubCell"/>
</dbReference>
<dbReference type="PANTHER" id="PTHR12733">
    <property type="entry name" value="MITOCHONDRIAL ATP SYNTHASE B CHAIN"/>
    <property type="match status" value="1"/>
</dbReference>
<keyword evidence="2 8" id="KW-0138">CF(0)</keyword>
<dbReference type="GeneID" id="80874012"/>
<dbReference type="PANTHER" id="PTHR12733:SF3">
    <property type="entry name" value="ATP SYNTHASE F(0) COMPLEX SUBUNIT B1, MITOCHONDRIAL"/>
    <property type="match status" value="1"/>
</dbReference>
<evidence type="ECO:0000313" key="9">
    <source>
        <dbReference type="EMBL" id="WBW71248.1"/>
    </source>
</evidence>
<evidence type="ECO:0000256" key="2">
    <source>
        <dbReference type="ARBA" id="ARBA00022547"/>
    </source>
</evidence>
<evidence type="ECO:0000256" key="3">
    <source>
        <dbReference type="ARBA" id="ARBA00022781"/>
    </source>
</evidence>
<dbReference type="InterPro" id="IPR008688">
    <property type="entry name" value="ATP_synth_Bsub_B/MI25"/>
</dbReference>
<keyword evidence="1 8" id="KW-0813">Transport</keyword>
<evidence type="ECO:0000256" key="5">
    <source>
        <dbReference type="ARBA" id="ARBA00023065"/>
    </source>
</evidence>
<keyword evidence="10" id="KW-1185">Reference proteome</keyword>
<keyword evidence="6 8" id="KW-0496">Mitochondrion</keyword>
<dbReference type="KEGG" id="som:SOMG_00529"/>
<organism evidence="9 10">
    <name type="scientific">Schizosaccharomyces osmophilus</name>
    <dbReference type="NCBI Taxonomy" id="2545709"/>
    <lineage>
        <taxon>Eukaryota</taxon>
        <taxon>Fungi</taxon>
        <taxon>Dikarya</taxon>
        <taxon>Ascomycota</taxon>
        <taxon>Taphrinomycotina</taxon>
        <taxon>Schizosaccharomycetes</taxon>
        <taxon>Schizosaccharomycetales</taxon>
        <taxon>Schizosaccharomycetaceae</taxon>
        <taxon>Schizosaccharomyces</taxon>
    </lineage>
</organism>
<name>A0AAE9W8B3_9SCHI</name>
<keyword evidence="7 8" id="KW-0472">Membrane</keyword>
<evidence type="ECO:0000256" key="1">
    <source>
        <dbReference type="ARBA" id="ARBA00022448"/>
    </source>
</evidence>
<comment type="function">
    <text evidence="8">Subunit b, of the mitochondrial membrane ATP synthase complex (F(1)F(0) ATP synthase or Complex V) that produces ATP from ADP in the presence of a proton gradient across the membrane which is generated by electron transport complexes of the respiratory chain. ATP synthase complex consist of a soluble F(1) head domain - the catalytic core - and a membrane F(1) domain - the membrane proton channel. These two domains are linked by a central stalk rotating inside the F(1) region and a stationary peripheral stalk. During catalysis, ATP synthesis in the catalytic domain of F(1) is coupled via a rotary mechanism of the central stalk subunits to proton translocation. In vivo, can only synthesize ATP although its ATP hydrolase activity can be activated artificially in vitro. Part of the complex F(0) domain. Part of the complex F(0) domain and the peripheric stalk, which acts as a stator to hold the catalytic alpha(3)beta(3) subcomplex and subunit a/ATP6 static relative to the rotary elements.</text>
</comment>
<proteinExistence type="inferred from homology"/>
<keyword evidence="4 8" id="KW-0999">Mitochondrion inner membrane</keyword>
<evidence type="ECO:0000256" key="6">
    <source>
        <dbReference type="ARBA" id="ARBA00023128"/>
    </source>
</evidence>
<evidence type="ECO:0000256" key="8">
    <source>
        <dbReference type="RuleBase" id="RU368017"/>
    </source>
</evidence>